<comment type="caution">
    <text evidence="2">The sequence shown here is derived from an EMBL/GenBank/DDBJ whole genome shotgun (WGS) entry which is preliminary data.</text>
</comment>
<gene>
    <name evidence="2" type="ORF">CPB84DRAFT_958083</name>
</gene>
<dbReference type="AlphaFoldDB" id="A0A9P5NNR8"/>
<protein>
    <submittedName>
        <fullName evidence="2">Uncharacterized protein</fullName>
    </submittedName>
</protein>
<evidence type="ECO:0000313" key="2">
    <source>
        <dbReference type="EMBL" id="KAF8901470.1"/>
    </source>
</evidence>
<keyword evidence="1" id="KW-0472">Membrane</keyword>
<keyword evidence="1" id="KW-0812">Transmembrane</keyword>
<name>A0A9P5NNR8_GYMJU</name>
<proteinExistence type="predicted"/>
<evidence type="ECO:0000313" key="3">
    <source>
        <dbReference type="Proteomes" id="UP000724874"/>
    </source>
</evidence>
<feature type="transmembrane region" description="Helical" evidence="1">
    <location>
        <begin position="35"/>
        <end position="52"/>
    </location>
</feature>
<keyword evidence="1" id="KW-1133">Transmembrane helix</keyword>
<feature type="transmembrane region" description="Helical" evidence="1">
    <location>
        <begin position="6"/>
        <end position="28"/>
    </location>
</feature>
<keyword evidence="3" id="KW-1185">Reference proteome</keyword>
<sequence length="188" mass="21600">MSMLFALPLIYDYSAKVQFSVLFALLLISYLNRKARVVIAILATGVIIFKLAVPLSSWAIYVAKGIAMLGFYVKFFWVGLDYIKSGVDYVFPDFLDGLVETWEKGQEEDRMKEEAKRREARWEEERRYGGAWEEAYGRKGCGRMQISRRQGIREGRRKENGGDDMMMLMTLTRSKAGSVSPEKSTHQI</sequence>
<dbReference type="OrthoDB" id="3041984at2759"/>
<reference evidence="2" key="1">
    <citation type="submission" date="2020-11" db="EMBL/GenBank/DDBJ databases">
        <authorList>
            <consortium name="DOE Joint Genome Institute"/>
            <person name="Ahrendt S."/>
            <person name="Riley R."/>
            <person name="Andreopoulos W."/>
            <person name="LaButti K."/>
            <person name="Pangilinan J."/>
            <person name="Ruiz-duenas F.J."/>
            <person name="Barrasa J.M."/>
            <person name="Sanchez-Garcia M."/>
            <person name="Camarero S."/>
            <person name="Miyauchi S."/>
            <person name="Serrano A."/>
            <person name="Linde D."/>
            <person name="Babiker R."/>
            <person name="Drula E."/>
            <person name="Ayuso-Fernandez I."/>
            <person name="Pacheco R."/>
            <person name="Padilla G."/>
            <person name="Ferreira P."/>
            <person name="Barriuso J."/>
            <person name="Kellner H."/>
            <person name="Castanera R."/>
            <person name="Alfaro M."/>
            <person name="Ramirez L."/>
            <person name="Pisabarro A.G."/>
            <person name="Kuo A."/>
            <person name="Tritt A."/>
            <person name="Lipzen A."/>
            <person name="He G."/>
            <person name="Yan M."/>
            <person name="Ng V."/>
            <person name="Cullen D."/>
            <person name="Martin F."/>
            <person name="Rosso M.-N."/>
            <person name="Henrissat B."/>
            <person name="Hibbett D."/>
            <person name="Martinez A.T."/>
            <person name="Grigoriev I.V."/>
        </authorList>
    </citation>
    <scope>NUCLEOTIDE SEQUENCE</scope>
    <source>
        <strain evidence="2">AH 44721</strain>
    </source>
</reference>
<dbReference type="Proteomes" id="UP000724874">
    <property type="component" value="Unassembled WGS sequence"/>
</dbReference>
<evidence type="ECO:0000256" key="1">
    <source>
        <dbReference type="SAM" id="Phobius"/>
    </source>
</evidence>
<accession>A0A9P5NNR8</accession>
<organism evidence="2 3">
    <name type="scientific">Gymnopilus junonius</name>
    <name type="common">Spectacular rustgill mushroom</name>
    <name type="synonym">Gymnopilus spectabilis subsp. junonius</name>
    <dbReference type="NCBI Taxonomy" id="109634"/>
    <lineage>
        <taxon>Eukaryota</taxon>
        <taxon>Fungi</taxon>
        <taxon>Dikarya</taxon>
        <taxon>Basidiomycota</taxon>
        <taxon>Agaricomycotina</taxon>
        <taxon>Agaricomycetes</taxon>
        <taxon>Agaricomycetidae</taxon>
        <taxon>Agaricales</taxon>
        <taxon>Agaricineae</taxon>
        <taxon>Hymenogastraceae</taxon>
        <taxon>Gymnopilus</taxon>
    </lineage>
</organism>
<dbReference type="EMBL" id="JADNYJ010000041">
    <property type="protein sequence ID" value="KAF8901470.1"/>
    <property type="molecule type" value="Genomic_DNA"/>
</dbReference>